<feature type="transmembrane region" description="Helical" evidence="1">
    <location>
        <begin position="71"/>
        <end position="91"/>
    </location>
</feature>
<comment type="caution">
    <text evidence="3">The sequence shown here is derived from an EMBL/GenBank/DDBJ whole genome shotgun (WGS) entry which is preliminary data.</text>
</comment>
<feature type="transmembrane region" description="Helical" evidence="1">
    <location>
        <begin position="123"/>
        <end position="142"/>
    </location>
</feature>
<dbReference type="Pfam" id="PF00892">
    <property type="entry name" value="EamA"/>
    <property type="match status" value="1"/>
</dbReference>
<feature type="transmembrane region" description="Helical" evidence="1">
    <location>
        <begin position="12"/>
        <end position="31"/>
    </location>
</feature>
<accession>A0ABQ6CJQ5</accession>
<reference evidence="4" key="1">
    <citation type="journal article" date="2019" name="Int. J. Syst. Evol. Microbiol.">
        <title>The Global Catalogue of Microorganisms (GCM) 10K type strain sequencing project: providing services to taxonomists for standard genome sequencing and annotation.</title>
        <authorList>
            <consortium name="The Broad Institute Genomics Platform"/>
            <consortium name="The Broad Institute Genome Sequencing Center for Infectious Disease"/>
            <person name="Wu L."/>
            <person name="Ma J."/>
        </authorList>
    </citation>
    <scope>NUCLEOTIDE SEQUENCE [LARGE SCALE GENOMIC DNA]</scope>
    <source>
        <strain evidence="4">NBRC 101365</strain>
    </source>
</reference>
<feature type="transmembrane region" description="Helical" evidence="1">
    <location>
        <begin position="37"/>
        <end position="59"/>
    </location>
</feature>
<feature type="transmembrane region" description="Helical" evidence="1">
    <location>
        <begin position="236"/>
        <end position="256"/>
    </location>
</feature>
<dbReference type="RefSeq" id="WP_284313571.1">
    <property type="nucleotide sequence ID" value="NZ_BSPC01000028.1"/>
</dbReference>
<keyword evidence="1" id="KW-0472">Membrane</keyword>
<sequence length="285" mass="29458">MGAPSSRSQAGLAALMAVGSMTSVQLGAALAKPTMDAYGTLATTWGRLAWAAILLTLIVRPDPRRYGRREILAALALGAAIAGMTLFFFVAITRVPLGLVVAIEFLGPLGVATLGFARSWRIIWLFIALGGVLCLVLDTTGWSVDPLGFAFAILAGVGWGTYILLMKHIGAAFKGLDGLAISFVSAALIATPFGLYETGFHLPGGLVLHTIGLAVLTPLLPYALEMAALRRLPSATFGILMSAEPGIGALAGFLILLEPLSLQQILGIALVIAASVGAVLSGAQH</sequence>
<feature type="transmembrane region" description="Helical" evidence="1">
    <location>
        <begin position="97"/>
        <end position="116"/>
    </location>
</feature>
<evidence type="ECO:0000259" key="2">
    <source>
        <dbReference type="Pfam" id="PF00892"/>
    </source>
</evidence>
<dbReference type="InterPro" id="IPR037185">
    <property type="entry name" value="EmrE-like"/>
</dbReference>
<gene>
    <name evidence="3" type="ORF">GCM10007874_35080</name>
</gene>
<protein>
    <submittedName>
        <fullName evidence="3">Membrane protein</fullName>
    </submittedName>
</protein>
<organism evidence="3 4">
    <name type="scientific">Labrys miyagiensis</name>
    <dbReference type="NCBI Taxonomy" id="346912"/>
    <lineage>
        <taxon>Bacteria</taxon>
        <taxon>Pseudomonadati</taxon>
        <taxon>Pseudomonadota</taxon>
        <taxon>Alphaproteobacteria</taxon>
        <taxon>Hyphomicrobiales</taxon>
        <taxon>Xanthobacteraceae</taxon>
        <taxon>Labrys</taxon>
    </lineage>
</organism>
<feature type="transmembrane region" description="Helical" evidence="1">
    <location>
        <begin position="178"/>
        <end position="196"/>
    </location>
</feature>
<keyword evidence="1" id="KW-0812">Transmembrane</keyword>
<proteinExistence type="predicted"/>
<feature type="domain" description="EamA" evidence="2">
    <location>
        <begin position="148"/>
        <end position="277"/>
    </location>
</feature>
<dbReference type="Proteomes" id="UP001156882">
    <property type="component" value="Unassembled WGS sequence"/>
</dbReference>
<feature type="transmembrane region" description="Helical" evidence="1">
    <location>
        <begin position="148"/>
        <end position="166"/>
    </location>
</feature>
<feature type="transmembrane region" description="Helical" evidence="1">
    <location>
        <begin position="202"/>
        <end position="224"/>
    </location>
</feature>
<evidence type="ECO:0000313" key="3">
    <source>
        <dbReference type="EMBL" id="GLS20491.1"/>
    </source>
</evidence>
<name>A0ABQ6CJQ5_9HYPH</name>
<evidence type="ECO:0000313" key="4">
    <source>
        <dbReference type="Proteomes" id="UP001156882"/>
    </source>
</evidence>
<keyword evidence="1" id="KW-1133">Transmembrane helix</keyword>
<evidence type="ECO:0000256" key="1">
    <source>
        <dbReference type="SAM" id="Phobius"/>
    </source>
</evidence>
<dbReference type="EMBL" id="BSPC01000028">
    <property type="protein sequence ID" value="GLS20491.1"/>
    <property type="molecule type" value="Genomic_DNA"/>
</dbReference>
<feature type="transmembrane region" description="Helical" evidence="1">
    <location>
        <begin position="262"/>
        <end position="283"/>
    </location>
</feature>
<dbReference type="InterPro" id="IPR000620">
    <property type="entry name" value="EamA_dom"/>
</dbReference>
<keyword evidence="4" id="KW-1185">Reference proteome</keyword>
<dbReference type="SUPFAM" id="SSF103481">
    <property type="entry name" value="Multidrug resistance efflux transporter EmrE"/>
    <property type="match status" value="2"/>
</dbReference>